<name>A0A412AZP9_9FIRM</name>
<dbReference type="AlphaFoldDB" id="A0A412AZP9"/>
<accession>A0A412AZP9</accession>
<organism evidence="2 3">
    <name type="scientific">[Clostridium] leptum</name>
    <dbReference type="NCBI Taxonomy" id="1535"/>
    <lineage>
        <taxon>Bacteria</taxon>
        <taxon>Bacillati</taxon>
        <taxon>Bacillota</taxon>
        <taxon>Clostridia</taxon>
        <taxon>Eubacteriales</taxon>
        <taxon>Oscillospiraceae</taxon>
        <taxon>Oscillospiraceae incertae sedis</taxon>
    </lineage>
</organism>
<feature type="region of interest" description="Disordered" evidence="1">
    <location>
        <begin position="1"/>
        <end position="20"/>
    </location>
</feature>
<protein>
    <submittedName>
        <fullName evidence="2">Uncharacterized protein</fullName>
    </submittedName>
</protein>
<gene>
    <name evidence="2" type="ORF">DWY99_02790</name>
</gene>
<sequence>MVSFRKRTSRQSRRKTKQIDMEAGSKTKIIFYKKVLEKREPQRKRTTDRNRCKLQAAKGLAVLSVAGRAMG</sequence>
<dbReference type="Proteomes" id="UP000284751">
    <property type="component" value="Unassembled WGS sequence"/>
</dbReference>
<dbReference type="EMBL" id="QRTC01000006">
    <property type="protein sequence ID" value="RGQ43346.1"/>
    <property type="molecule type" value="Genomic_DNA"/>
</dbReference>
<feature type="compositionally biased region" description="Basic residues" evidence="1">
    <location>
        <begin position="1"/>
        <end position="16"/>
    </location>
</feature>
<evidence type="ECO:0000313" key="2">
    <source>
        <dbReference type="EMBL" id="RGQ43346.1"/>
    </source>
</evidence>
<reference evidence="2 3" key="1">
    <citation type="submission" date="2018-08" db="EMBL/GenBank/DDBJ databases">
        <title>A genome reference for cultivated species of the human gut microbiota.</title>
        <authorList>
            <person name="Zou Y."/>
            <person name="Xue W."/>
            <person name="Luo G."/>
        </authorList>
    </citation>
    <scope>NUCLEOTIDE SEQUENCE [LARGE SCALE GENOMIC DNA]</scope>
    <source>
        <strain evidence="2 3">AF28-26</strain>
    </source>
</reference>
<evidence type="ECO:0000313" key="3">
    <source>
        <dbReference type="Proteomes" id="UP000284751"/>
    </source>
</evidence>
<evidence type="ECO:0000256" key="1">
    <source>
        <dbReference type="SAM" id="MobiDB-lite"/>
    </source>
</evidence>
<comment type="caution">
    <text evidence="2">The sequence shown here is derived from an EMBL/GenBank/DDBJ whole genome shotgun (WGS) entry which is preliminary data.</text>
</comment>
<proteinExistence type="predicted"/>